<dbReference type="EMBL" id="JAFFHA010000001">
    <property type="protein sequence ID" value="KAK4660223.1"/>
    <property type="molecule type" value="Genomic_DNA"/>
</dbReference>
<evidence type="ECO:0000313" key="2">
    <source>
        <dbReference type="Proteomes" id="UP001323405"/>
    </source>
</evidence>
<keyword evidence="2" id="KW-1185">Reference proteome</keyword>
<dbReference type="Proteomes" id="UP001323405">
    <property type="component" value="Unassembled WGS sequence"/>
</dbReference>
<dbReference type="RefSeq" id="XP_062749193.1">
    <property type="nucleotide sequence ID" value="XM_062883036.1"/>
</dbReference>
<gene>
    <name evidence="1" type="ORF">QC762_0016760</name>
</gene>
<accession>A0ABR0GWU7</accession>
<evidence type="ECO:0000313" key="1">
    <source>
        <dbReference type="EMBL" id="KAK4660223.1"/>
    </source>
</evidence>
<sequence length="148" mass="15534">MRKCAVVMAVPCATRPCIAGRETTGKKQMAAAVFLRYITSLHGIIAQILEVVEGFRLAFLKVAFHDARSLDRSLTGDPGLLSAEHDFSPGWDILSTNTAKSAGLCGIRNVAIPSISPLIVVPVSPSPPAITKPLVNSEVLLGVAGLSS</sequence>
<dbReference type="GeneID" id="87902548"/>
<reference evidence="1 2" key="1">
    <citation type="journal article" date="2023" name="bioRxiv">
        <title>High-quality genome assemblies of four members of thePodospora anserinaspecies complex.</title>
        <authorList>
            <person name="Ament-Velasquez S.L."/>
            <person name="Vogan A.A."/>
            <person name="Wallerman O."/>
            <person name="Hartmann F."/>
            <person name="Gautier V."/>
            <person name="Silar P."/>
            <person name="Giraud T."/>
            <person name="Johannesson H."/>
        </authorList>
    </citation>
    <scope>NUCLEOTIDE SEQUENCE [LARGE SCALE GENOMIC DNA]</scope>
    <source>
        <strain evidence="1 2">CBS 415.72m</strain>
    </source>
</reference>
<proteinExistence type="predicted"/>
<name>A0ABR0GWU7_9PEZI</name>
<protein>
    <submittedName>
        <fullName evidence="1">Uncharacterized protein</fullName>
    </submittedName>
</protein>
<organism evidence="1 2">
    <name type="scientific">Podospora pseudocomata</name>
    <dbReference type="NCBI Taxonomy" id="2093779"/>
    <lineage>
        <taxon>Eukaryota</taxon>
        <taxon>Fungi</taxon>
        <taxon>Dikarya</taxon>
        <taxon>Ascomycota</taxon>
        <taxon>Pezizomycotina</taxon>
        <taxon>Sordariomycetes</taxon>
        <taxon>Sordariomycetidae</taxon>
        <taxon>Sordariales</taxon>
        <taxon>Podosporaceae</taxon>
        <taxon>Podospora</taxon>
    </lineage>
</organism>
<comment type="caution">
    <text evidence="1">The sequence shown here is derived from an EMBL/GenBank/DDBJ whole genome shotgun (WGS) entry which is preliminary data.</text>
</comment>